<dbReference type="Pfam" id="PF07985">
    <property type="entry name" value="SRR1"/>
    <property type="match status" value="1"/>
</dbReference>
<dbReference type="OrthoDB" id="3556862at2759"/>
<evidence type="ECO:0000259" key="1">
    <source>
        <dbReference type="Pfam" id="PF07985"/>
    </source>
</evidence>
<name>A0A9N9PVQ2_9HELO</name>
<keyword evidence="3" id="KW-1185">Reference proteome</keyword>
<accession>A0A9N9PVQ2</accession>
<feature type="domain" description="SRR1-like" evidence="1">
    <location>
        <begin position="183"/>
        <end position="324"/>
    </location>
</feature>
<proteinExistence type="predicted"/>
<protein>
    <recommendedName>
        <fullName evidence="1">SRR1-like domain-containing protein</fullName>
    </recommendedName>
</protein>
<dbReference type="AlphaFoldDB" id="A0A9N9PVQ2"/>
<dbReference type="Proteomes" id="UP000696280">
    <property type="component" value="Unassembled WGS sequence"/>
</dbReference>
<evidence type="ECO:0000313" key="2">
    <source>
        <dbReference type="EMBL" id="CAG8956948.1"/>
    </source>
</evidence>
<evidence type="ECO:0000313" key="3">
    <source>
        <dbReference type="Proteomes" id="UP000696280"/>
    </source>
</evidence>
<organism evidence="2 3">
    <name type="scientific">Hymenoscyphus fraxineus</name>
    <dbReference type="NCBI Taxonomy" id="746836"/>
    <lineage>
        <taxon>Eukaryota</taxon>
        <taxon>Fungi</taxon>
        <taxon>Dikarya</taxon>
        <taxon>Ascomycota</taxon>
        <taxon>Pezizomycotina</taxon>
        <taxon>Leotiomycetes</taxon>
        <taxon>Helotiales</taxon>
        <taxon>Helotiaceae</taxon>
        <taxon>Hymenoscyphus</taxon>
    </lineage>
</organism>
<gene>
    <name evidence="2" type="ORF">HYFRA_00011999</name>
</gene>
<reference evidence="2" key="1">
    <citation type="submission" date="2021-07" db="EMBL/GenBank/DDBJ databases">
        <authorList>
            <person name="Durling M."/>
        </authorList>
    </citation>
    <scope>NUCLEOTIDE SEQUENCE</scope>
</reference>
<comment type="caution">
    <text evidence="2">The sequence shown here is derived from an EMBL/GenBank/DDBJ whole genome shotgun (WGS) entry which is preliminary data.</text>
</comment>
<dbReference type="EMBL" id="CAJVRL010000075">
    <property type="protein sequence ID" value="CAG8956948.1"/>
    <property type="molecule type" value="Genomic_DNA"/>
</dbReference>
<sequence length="423" mass="49440">MPSPGNDIMVTALTPNMLKFMNTRERESNIRKRVKFFTMHHPMFPRCSEAGIDFLRKQRERQKKKMVEPPRNDEPGRCEELTWDVNLVLEDFPCTAEDQQTHNKRTRKRYRTSDHELYEEFLRKGFESVDQLRASCPLVYARLVEQVVQHSVTRFHDEWHRFVRSRLYRAFDDLISARSGYLNETSPIEKIVAFGAGSFNPGDPARPKNHPNHPLIAVGRAHRIQHAALLLARRIVFETCKRHTKTITEEDIPIYLQDPELRDIDKKVAENYYNLMVVECVLEGDDVEQEGWLKLDESTFFFDFNTTFPIYQLLFEITRPAAIFSSTRIQEDEFTPNIAFPAKVKRDGKKIDIAGVGRSEYTFEDFEEDYCPFEMNLRGLKVGSYTDPKEPHADGYDGETYLGGQPTLYIRRPHVVKTSRAKY</sequence>
<dbReference type="InterPro" id="IPR012942">
    <property type="entry name" value="SRR1-like"/>
</dbReference>